<keyword evidence="13" id="KW-0437">Light-harvesting polypeptide</keyword>
<evidence type="ECO:0000256" key="14">
    <source>
        <dbReference type="SAM" id="Phobius"/>
    </source>
</evidence>
<keyword evidence="7" id="KW-0479">Metal-binding</keyword>
<organism evidence="15 16">
    <name type="scientific">Lamprobacter modestohalophilus</name>
    <dbReference type="NCBI Taxonomy" id="1064514"/>
    <lineage>
        <taxon>Bacteria</taxon>
        <taxon>Pseudomonadati</taxon>
        <taxon>Pseudomonadota</taxon>
        <taxon>Gammaproteobacteria</taxon>
        <taxon>Chromatiales</taxon>
        <taxon>Chromatiaceae</taxon>
        <taxon>Lamprobacter</taxon>
    </lineage>
</organism>
<comment type="subcellular location">
    <subcellularLocation>
        <location evidence="2">Cell membrane</location>
    </subcellularLocation>
</comment>
<dbReference type="GO" id="GO:0046872">
    <property type="term" value="F:metal ion binding"/>
    <property type="evidence" value="ECO:0007669"/>
    <property type="project" value="UniProtKB-KW"/>
</dbReference>
<feature type="transmembrane region" description="Helical" evidence="14">
    <location>
        <begin position="24"/>
        <end position="43"/>
    </location>
</feature>
<evidence type="ECO:0000256" key="6">
    <source>
        <dbReference type="ARBA" id="ARBA00022692"/>
    </source>
</evidence>
<evidence type="ECO:0000256" key="7">
    <source>
        <dbReference type="ARBA" id="ARBA00022723"/>
    </source>
</evidence>
<dbReference type="AlphaFoldDB" id="A0A9X0W9B4"/>
<protein>
    <submittedName>
        <fullName evidence="15">Light-harvesting protein</fullName>
    </submittedName>
</protein>
<keyword evidence="4" id="KW-0148">Chlorophyll</keyword>
<reference evidence="15 16" key="1">
    <citation type="journal article" date="2020" name="Microorganisms">
        <title>Osmotic Adaptation and Compatible Solute Biosynthesis of Phototrophic Bacteria as Revealed from Genome Analyses.</title>
        <authorList>
            <person name="Imhoff J.F."/>
            <person name="Rahn T."/>
            <person name="Kunzel S."/>
            <person name="Keller A."/>
            <person name="Neulinger S.C."/>
        </authorList>
    </citation>
    <scope>NUCLEOTIDE SEQUENCE [LARGE SCALE GENOMIC DNA]</scope>
    <source>
        <strain evidence="15 16">DSM 25653</strain>
    </source>
</reference>
<dbReference type="SUPFAM" id="SSF56918">
    <property type="entry name" value="Light-harvesting complex subunits"/>
    <property type="match status" value="1"/>
</dbReference>
<accession>A0A9X0W9B4</accession>
<evidence type="ECO:0000256" key="10">
    <source>
        <dbReference type="ARBA" id="ARBA00022989"/>
    </source>
</evidence>
<evidence type="ECO:0000256" key="2">
    <source>
        <dbReference type="ARBA" id="ARBA00004236"/>
    </source>
</evidence>
<evidence type="ECO:0000313" key="15">
    <source>
        <dbReference type="EMBL" id="MBK1619204.1"/>
    </source>
</evidence>
<keyword evidence="9" id="KW-0076">Bacteriochlorophyll</keyword>
<keyword evidence="6 14" id="KW-0812">Transmembrane</keyword>
<evidence type="ECO:0000256" key="8">
    <source>
        <dbReference type="ARBA" id="ARBA00022842"/>
    </source>
</evidence>
<evidence type="ECO:0000256" key="9">
    <source>
        <dbReference type="ARBA" id="ARBA00022956"/>
    </source>
</evidence>
<evidence type="ECO:0000256" key="1">
    <source>
        <dbReference type="ARBA" id="ARBA00002455"/>
    </source>
</evidence>
<keyword evidence="3" id="KW-1003">Cell membrane</keyword>
<keyword evidence="12 14" id="KW-0472">Membrane</keyword>
<evidence type="ECO:0000313" key="16">
    <source>
        <dbReference type="Proteomes" id="UP001138768"/>
    </source>
</evidence>
<evidence type="ECO:0000256" key="13">
    <source>
        <dbReference type="ARBA" id="ARBA00023243"/>
    </source>
</evidence>
<evidence type="ECO:0000256" key="12">
    <source>
        <dbReference type="ARBA" id="ARBA00023136"/>
    </source>
</evidence>
<sequence>MQVPYLMADPTVAKPDHPEEDWKIWTVINPAVWMVPFFFILFVQMWMVHSYALSLPGYGFKDSAQAAVDARSAAVIEQVQGQQIAQVQ</sequence>
<evidence type="ECO:0000256" key="3">
    <source>
        <dbReference type="ARBA" id="ARBA00022475"/>
    </source>
</evidence>
<gene>
    <name evidence="15" type="ORF">CKO42_12310</name>
</gene>
<dbReference type="GO" id="GO:0005886">
    <property type="term" value="C:plasma membrane"/>
    <property type="evidence" value="ECO:0007669"/>
    <property type="project" value="UniProtKB-SubCell"/>
</dbReference>
<dbReference type="InterPro" id="IPR018332">
    <property type="entry name" value="Antenna_alpha"/>
</dbReference>
<dbReference type="InterPro" id="IPR035889">
    <property type="entry name" value="Light-harvesting_complex"/>
</dbReference>
<dbReference type="RefSeq" id="WP_200244284.1">
    <property type="nucleotide sequence ID" value="NZ_NRRY01000018.1"/>
</dbReference>
<keyword evidence="16" id="KW-1185">Reference proteome</keyword>
<keyword evidence="5" id="KW-0042">Antenna complex</keyword>
<keyword evidence="10 14" id="KW-1133">Transmembrane helix</keyword>
<dbReference type="GO" id="GO:0030076">
    <property type="term" value="C:light-harvesting complex"/>
    <property type="evidence" value="ECO:0007669"/>
    <property type="project" value="UniProtKB-KW"/>
</dbReference>
<proteinExistence type="predicted"/>
<evidence type="ECO:0000256" key="4">
    <source>
        <dbReference type="ARBA" id="ARBA00022494"/>
    </source>
</evidence>
<comment type="function">
    <text evidence="1">Antenna complexes are light-harvesting systems, which transfer the excitation energy to the reaction centers.</text>
</comment>
<dbReference type="Proteomes" id="UP001138768">
    <property type="component" value="Unassembled WGS sequence"/>
</dbReference>
<evidence type="ECO:0000256" key="5">
    <source>
        <dbReference type="ARBA" id="ARBA00022549"/>
    </source>
</evidence>
<dbReference type="Gene3D" id="4.10.220.20">
    <property type="entry name" value="Light-harvesting complex"/>
    <property type="match status" value="1"/>
</dbReference>
<dbReference type="NCBIfam" id="NF040861">
    <property type="entry name" value="pufA_517_ASD"/>
    <property type="match status" value="1"/>
</dbReference>
<keyword evidence="11" id="KW-0157">Chromophore</keyword>
<dbReference type="EMBL" id="NRRY01000018">
    <property type="protein sequence ID" value="MBK1619204.1"/>
    <property type="molecule type" value="Genomic_DNA"/>
</dbReference>
<name>A0A9X0W9B4_9GAMM</name>
<dbReference type="GO" id="GO:0042314">
    <property type="term" value="F:bacteriochlorophyll binding"/>
    <property type="evidence" value="ECO:0007669"/>
    <property type="project" value="UniProtKB-KW"/>
</dbReference>
<keyword evidence="8" id="KW-0460">Magnesium</keyword>
<evidence type="ECO:0000256" key="11">
    <source>
        <dbReference type="ARBA" id="ARBA00022991"/>
    </source>
</evidence>
<comment type="caution">
    <text evidence="15">The sequence shown here is derived from an EMBL/GenBank/DDBJ whole genome shotgun (WGS) entry which is preliminary data.</text>
</comment>